<protein>
    <submittedName>
        <fullName evidence="1">Uncharacterized protein</fullName>
    </submittedName>
</protein>
<sequence length="253" mass="29291">MADRLTLTLFKGCSASELRDAIDQSALECGGKVFWKAGKGSPGVYLGLYHNDTTHSAIVYQEPASWFFDKVGGRLDIPWMELRGQEGSHWDYSLMKGSESLGAYSSYPQYWDDDPEFVKSHEGDPELLAKLWDVPLEKIDRYHLQWGEMLSESEFSLTVEKIHSEHVTVERNDLETLLKGARPKYARQGKAYPHDKHEYGDHWQMMDFLHALGGQDPRDEGDRHHIVLPEPKRPSPKLSWFQRLSRAWRRMTR</sequence>
<dbReference type="RefSeq" id="WP_145261353.1">
    <property type="nucleotide sequence ID" value="NZ_CP036279.1"/>
</dbReference>
<accession>A0A518B9N9</accession>
<name>A0A518B9N9_9BACT</name>
<dbReference type="EMBL" id="CP036279">
    <property type="protein sequence ID" value="QDU63694.1"/>
    <property type="molecule type" value="Genomic_DNA"/>
</dbReference>
<dbReference type="OrthoDB" id="4173938at2"/>
<keyword evidence="2" id="KW-1185">Reference proteome</keyword>
<dbReference type="AlphaFoldDB" id="A0A518B9N9"/>
<dbReference type="Proteomes" id="UP000317093">
    <property type="component" value="Chromosome"/>
</dbReference>
<dbReference type="KEGG" id="knv:Pan216_45750"/>
<proteinExistence type="predicted"/>
<reference evidence="1 2" key="1">
    <citation type="submission" date="2019-02" db="EMBL/GenBank/DDBJ databases">
        <title>Deep-cultivation of Planctomycetes and their phenomic and genomic characterization uncovers novel biology.</title>
        <authorList>
            <person name="Wiegand S."/>
            <person name="Jogler M."/>
            <person name="Boedeker C."/>
            <person name="Pinto D."/>
            <person name="Vollmers J."/>
            <person name="Rivas-Marin E."/>
            <person name="Kohn T."/>
            <person name="Peeters S.H."/>
            <person name="Heuer A."/>
            <person name="Rast P."/>
            <person name="Oberbeckmann S."/>
            <person name="Bunk B."/>
            <person name="Jeske O."/>
            <person name="Meyerdierks A."/>
            <person name="Storesund J.E."/>
            <person name="Kallscheuer N."/>
            <person name="Luecker S."/>
            <person name="Lage O.M."/>
            <person name="Pohl T."/>
            <person name="Merkel B.J."/>
            <person name="Hornburger P."/>
            <person name="Mueller R.-W."/>
            <person name="Bruemmer F."/>
            <person name="Labrenz M."/>
            <person name="Spormann A.M."/>
            <person name="Op den Camp H."/>
            <person name="Overmann J."/>
            <person name="Amann R."/>
            <person name="Jetten M.S.M."/>
            <person name="Mascher T."/>
            <person name="Medema M.H."/>
            <person name="Devos D.P."/>
            <person name="Kaster A.-K."/>
            <person name="Ovreas L."/>
            <person name="Rohde M."/>
            <person name="Galperin M.Y."/>
            <person name="Jogler C."/>
        </authorList>
    </citation>
    <scope>NUCLEOTIDE SEQUENCE [LARGE SCALE GENOMIC DNA]</scope>
    <source>
        <strain evidence="1 2">Pan216</strain>
    </source>
</reference>
<evidence type="ECO:0000313" key="2">
    <source>
        <dbReference type="Proteomes" id="UP000317093"/>
    </source>
</evidence>
<evidence type="ECO:0000313" key="1">
    <source>
        <dbReference type="EMBL" id="QDU63694.1"/>
    </source>
</evidence>
<gene>
    <name evidence="1" type="ORF">Pan216_45750</name>
</gene>
<organism evidence="1 2">
    <name type="scientific">Kolteria novifilia</name>
    <dbReference type="NCBI Taxonomy" id="2527975"/>
    <lineage>
        <taxon>Bacteria</taxon>
        <taxon>Pseudomonadati</taxon>
        <taxon>Planctomycetota</taxon>
        <taxon>Planctomycetia</taxon>
        <taxon>Kolteriales</taxon>
        <taxon>Kolteriaceae</taxon>
        <taxon>Kolteria</taxon>
    </lineage>
</organism>